<dbReference type="AlphaFoldDB" id="C0GCS3"/>
<dbReference type="InterPro" id="IPR041740">
    <property type="entry name" value="AKii-LysC-BS"/>
</dbReference>
<feature type="binding site" evidence="14">
    <location>
        <position position="179"/>
    </location>
    <ligand>
        <name>ATP</name>
        <dbReference type="ChEBI" id="CHEBI:30616"/>
    </ligand>
</feature>
<dbReference type="GO" id="GO:0004072">
    <property type="term" value="F:aspartate kinase activity"/>
    <property type="evidence" value="ECO:0007669"/>
    <property type="project" value="UniProtKB-EC"/>
</dbReference>
<evidence type="ECO:0000256" key="5">
    <source>
        <dbReference type="ARBA" id="ARBA00010122"/>
    </source>
</evidence>
<evidence type="ECO:0000256" key="4">
    <source>
        <dbReference type="ARBA" id="ARBA00005139"/>
    </source>
</evidence>
<dbReference type="STRING" id="555088.DealDRAFT_0282"/>
<evidence type="ECO:0000256" key="10">
    <source>
        <dbReference type="ARBA" id="ARBA00022840"/>
    </source>
</evidence>
<dbReference type="NCBIfam" id="TIGR00656">
    <property type="entry name" value="asp_kin_monofn"/>
    <property type="match status" value="1"/>
</dbReference>
<dbReference type="InterPro" id="IPR001341">
    <property type="entry name" value="Asp_kinase"/>
</dbReference>
<keyword evidence="19" id="KW-1185">Reference proteome</keyword>
<dbReference type="NCBIfam" id="TIGR00657">
    <property type="entry name" value="asp_kinases"/>
    <property type="match status" value="1"/>
</dbReference>
<dbReference type="NCBIfam" id="NF005155">
    <property type="entry name" value="PRK06635.1-4"/>
    <property type="match status" value="1"/>
</dbReference>
<evidence type="ECO:0000256" key="8">
    <source>
        <dbReference type="ARBA" id="ARBA00022741"/>
    </source>
</evidence>
<evidence type="ECO:0000256" key="3">
    <source>
        <dbReference type="ARBA" id="ARBA00004986"/>
    </source>
</evidence>
<dbReference type="RefSeq" id="WP_008514146.1">
    <property type="nucleotide sequence ID" value="NZ_ACJM01000001.1"/>
</dbReference>
<dbReference type="CDD" id="cd04923">
    <property type="entry name" value="ACT_AK-LysC-DapG-like_2"/>
    <property type="match status" value="1"/>
</dbReference>
<dbReference type="InterPro" id="IPR054352">
    <property type="entry name" value="ACT_Aspartokinase"/>
</dbReference>
<dbReference type="GO" id="GO:0019877">
    <property type="term" value="P:diaminopimelate biosynthetic process"/>
    <property type="evidence" value="ECO:0007669"/>
    <property type="project" value="UniProtKB-KW"/>
</dbReference>
<protein>
    <recommendedName>
        <fullName evidence="15">Aspartokinase</fullName>
        <ecNumber evidence="15">2.7.2.4</ecNumber>
    </recommendedName>
</protein>
<dbReference type="Gene3D" id="3.40.1160.10">
    <property type="entry name" value="Acetylglutamate kinase-like"/>
    <property type="match status" value="1"/>
</dbReference>
<comment type="catalytic activity">
    <reaction evidence="13 15">
        <text>L-aspartate + ATP = 4-phospho-L-aspartate + ADP</text>
        <dbReference type="Rhea" id="RHEA:23776"/>
        <dbReference type="ChEBI" id="CHEBI:29991"/>
        <dbReference type="ChEBI" id="CHEBI:30616"/>
        <dbReference type="ChEBI" id="CHEBI:57535"/>
        <dbReference type="ChEBI" id="CHEBI:456216"/>
        <dbReference type="EC" id="2.7.2.4"/>
    </reaction>
</comment>
<organism evidence="18 19">
    <name type="scientific">Dethiobacter alkaliphilus AHT 1</name>
    <dbReference type="NCBI Taxonomy" id="555088"/>
    <lineage>
        <taxon>Bacteria</taxon>
        <taxon>Bacillati</taxon>
        <taxon>Bacillota</taxon>
        <taxon>Dethiobacteria</taxon>
        <taxon>Dethiobacterales</taxon>
        <taxon>Dethiobacteraceae</taxon>
        <taxon>Dethiobacter</taxon>
    </lineage>
</organism>
<dbReference type="Pfam" id="PF22468">
    <property type="entry name" value="ACT_9"/>
    <property type="match status" value="2"/>
</dbReference>
<dbReference type="OrthoDB" id="9799110at2"/>
<dbReference type="GO" id="GO:0009089">
    <property type="term" value="P:lysine biosynthetic process via diaminopimelate"/>
    <property type="evidence" value="ECO:0007669"/>
    <property type="project" value="UniProtKB-UniPathway"/>
</dbReference>
<comment type="function">
    <text evidence="1">Catalyzes the phosphorylation of the beta-carboxyl group of aspartic acid with ATP to yield 4-phospho-L-aspartate, which is involved in the branched biosynthetic pathway leading to the biosynthesis of amino acids threonine, isoleucine and methionine.</text>
</comment>
<feature type="binding site" evidence="14">
    <location>
        <position position="47"/>
    </location>
    <ligand>
        <name>substrate</name>
    </ligand>
</feature>
<dbReference type="PANTHER" id="PTHR21499">
    <property type="entry name" value="ASPARTATE KINASE"/>
    <property type="match status" value="1"/>
</dbReference>
<sequence length="427" mass="44896">MAIIVQKYGGTSVGSVERIYNVARRVMASAQAGHQVAVVVSAMGDTTDELVSLVKSVSQNPSEREMAMVLSTGEQISIALLATALQELGCPAMSFTGAQAGVVTEGSPLSSRIIEFNAGRVKDALQNGKVAIVAGFQGADSNGEINTLGRGGSDTTAVALAAALGADTCEIYTDVDGVYTIDPRIVPEAAKLTEITYDEMLELASMGAKVLHPRAVECGKLHCVTIHVRSSFHGEEGTLVKGESNLERGTVISGIACDENQVKIAVVGVPDKPGMAARIFAALGEAQINVDLIVQSIRREGENDILFTVPDDDLAKARATLEPIVAEIGATELCIQSDVAKISVVGAGMVQHSGVAAGMFQALAAENINIEIISTSEIRISCLIAQSRLQDAARAIHQFFQMDKHPEKSNIASCHTGRNNQVCRGIQ</sequence>
<dbReference type="PROSITE" id="PS00324">
    <property type="entry name" value="ASPARTOKINASE"/>
    <property type="match status" value="1"/>
</dbReference>
<evidence type="ECO:0000256" key="6">
    <source>
        <dbReference type="ARBA" id="ARBA00022605"/>
    </source>
</evidence>
<feature type="binding site" evidence="14">
    <location>
        <begin position="173"/>
        <end position="174"/>
    </location>
    <ligand>
        <name>ATP</name>
        <dbReference type="ChEBI" id="CHEBI:30616"/>
    </ligand>
</feature>
<dbReference type="InterPro" id="IPR001048">
    <property type="entry name" value="Asp/Glu/Uridylate_kinase"/>
</dbReference>
<dbReference type="Proteomes" id="UP000006443">
    <property type="component" value="Unassembled WGS sequence"/>
</dbReference>
<dbReference type="SUPFAM" id="SSF55021">
    <property type="entry name" value="ACT-like"/>
    <property type="match status" value="2"/>
</dbReference>
<keyword evidence="10 14" id="KW-0067">ATP-binding</keyword>
<evidence type="ECO:0000256" key="9">
    <source>
        <dbReference type="ARBA" id="ARBA00022777"/>
    </source>
</evidence>
<proteinExistence type="inferred from homology"/>
<dbReference type="UniPathway" id="UPA00050">
    <property type="reaction ID" value="UER00461"/>
</dbReference>
<gene>
    <name evidence="18" type="ORF">DealDRAFT_0282</name>
</gene>
<comment type="pathway">
    <text evidence="4 16">Amino-acid biosynthesis; L-threonine biosynthesis; L-threonine from L-aspartate: step 1/5.</text>
</comment>
<evidence type="ECO:0000259" key="17">
    <source>
        <dbReference type="PROSITE" id="PS51671"/>
    </source>
</evidence>
<dbReference type="InterPro" id="IPR005260">
    <property type="entry name" value="Asp_kin_monofn"/>
</dbReference>
<dbReference type="Gene3D" id="3.30.2130.10">
    <property type="entry name" value="VC0802-like"/>
    <property type="match status" value="1"/>
</dbReference>
<comment type="pathway">
    <text evidence="3 16">Amino-acid biosynthesis; L-methionine biosynthesis via de novo pathway; L-homoserine from L-aspartate: step 1/3.</text>
</comment>
<evidence type="ECO:0000313" key="18">
    <source>
        <dbReference type="EMBL" id="EEG79008.1"/>
    </source>
</evidence>
<evidence type="ECO:0000256" key="1">
    <source>
        <dbReference type="ARBA" id="ARBA00003121"/>
    </source>
</evidence>
<comment type="pathway">
    <text evidence="2 16">Amino-acid biosynthesis; L-lysine biosynthesis via DAP pathway; (S)-tetrahydrodipicolinate from L-aspartate: step 1/4.</text>
</comment>
<dbReference type="InterPro" id="IPR036393">
    <property type="entry name" value="AceGlu_kinase-like_sf"/>
</dbReference>
<dbReference type="GO" id="GO:0009090">
    <property type="term" value="P:homoserine biosynthetic process"/>
    <property type="evidence" value="ECO:0007669"/>
    <property type="project" value="TreeGrafter"/>
</dbReference>
<feature type="binding site" evidence="14">
    <location>
        <begin position="7"/>
        <end position="10"/>
    </location>
    <ligand>
        <name>ATP</name>
        <dbReference type="ChEBI" id="CHEBI:30616"/>
    </ligand>
</feature>
<evidence type="ECO:0000256" key="7">
    <source>
        <dbReference type="ARBA" id="ARBA00022679"/>
    </source>
</evidence>
<dbReference type="Pfam" id="PF00696">
    <property type="entry name" value="AA_kinase"/>
    <property type="match status" value="1"/>
</dbReference>
<comment type="similarity">
    <text evidence="5 15">Belongs to the aspartokinase family.</text>
</comment>
<dbReference type="EMBL" id="ACJM01000001">
    <property type="protein sequence ID" value="EEG79008.1"/>
    <property type="molecule type" value="Genomic_DNA"/>
</dbReference>
<comment type="caution">
    <text evidence="18">The sequence shown here is derived from an EMBL/GenBank/DDBJ whole genome shotgun (WGS) entry which is preliminary data.</text>
</comment>
<feature type="binding site" evidence="14">
    <location>
        <position position="184"/>
    </location>
    <ligand>
        <name>ATP</name>
        <dbReference type="ChEBI" id="CHEBI:30616"/>
    </ligand>
</feature>
<dbReference type="InterPro" id="IPR018042">
    <property type="entry name" value="Aspartate_kinase_CS"/>
</dbReference>
<evidence type="ECO:0000256" key="16">
    <source>
        <dbReference type="RuleBase" id="RU004249"/>
    </source>
</evidence>
<dbReference type="GO" id="GO:0005829">
    <property type="term" value="C:cytosol"/>
    <property type="evidence" value="ECO:0007669"/>
    <property type="project" value="TreeGrafter"/>
</dbReference>
<keyword evidence="11" id="KW-0220">Diaminopimelate biosynthesis</keyword>
<dbReference type="eggNOG" id="COG0527">
    <property type="taxonomic scope" value="Bacteria"/>
</dbReference>
<keyword evidence="7 15" id="KW-0808">Transferase</keyword>
<feature type="binding site" evidence="14">
    <location>
        <position position="74"/>
    </location>
    <ligand>
        <name>substrate</name>
    </ligand>
</feature>
<keyword evidence="12" id="KW-0457">Lysine biosynthesis</keyword>
<dbReference type="UniPathway" id="UPA00034">
    <property type="reaction ID" value="UER00015"/>
</dbReference>
<evidence type="ECO:0000256" key="15">
    <source>
        <dbReference type="RuleBase" id="RU003448"/>
    </source>
</evidence>
<dbReference type="GO" id="GO:0005524">
    <property type="term" value="F:ATP binding"/>
    <property type="evidence" value="ECO:0007669"/>
    <property type="project" value="UniProtKB-KW"/>
</dbReference>
<keyword evidence="9 15" id="KW-0418">Kinase</keyword>
<keyword evidence="6 16" id="KW-0028">Amino-acid biosynthesis</keyword>
<dbReference type="CDD" id="cd04913">
    <property type="entry name" value="ACT_AKii-LysC-BS-like_1"/>
    <property type="match status" value="1"/>
</dbReference>
<evidence type="ECO:0000256" key="11">
    <source>
        <dbReference type="ARBA" id="ARBA00022915"/>
    </source>
</evidence>
<dbReference type="EC" id="2.7.2.4" evidence="15"/>
<feature type="binding site" evidence="14">
    <location>
        <begin position="209"/>
        <end position="210"/>
    </location>
    <ligand>
        <name>ATP</name>
        <dbReference type="ChEBI" id="CHEBI:30616"/>
    </ligand>
</feature>
<dbReference type="NCBIfam" id="NF005154">
    <property type="entry name" value="PRK06635.1-2"/>
    <property type="match status" value="1"/>
</dbReference>
<dbReference type="InterPro" id="IPR045865">
    <property type="entry name" value="ACT-like_dom_sf"/>
</dbReference>
<accession>C0GCS3</accession>
<dbReference type="PROSITE" id="PS51671">
    <property type="entry name" value="ACT"/>
    <property type="match status" value="1"/>
</dbReference>
<dbReference type="PANTHER" id="PTHR21499:SF3">
    <property type="entry name" value="ASPARTOKINASE"/>
    <property type="match status" value="1"/>
</dbReference>
<dbReference type="GO" id="GO:0009088">
    <property type="term" value="P:threonine biosynthetic process"/>
    <property type="evidence" value="ECO:0007669"/>
    <property type="project" value="UniProtKB-UniPathway"/>
</dbReference>
<dbReference type="PIRSF" id="PIRSF000726">
    <property type="entry name" value="Asp_kin"/>
    <property type="match status" value="1"/>
</dbReference>
<keyword evidence="8 14" id="KW-0547">Nucleotide-binding</keyword>
<evidence type="ECO:0000256" key="12">
    <source>
        <dbReference type="ARBA" id="ARBA00023154"/>
    </source>
</evidence>
<feature type="domain" description="ACT" evidence="17">
    <location>
        <begin position="264"/>
        <end position="347"/>
    </location>
</feature>
<dbReference type="CDD" id="cd04261">
    <property type="entry name" value="AAK_AKii-LysC-BS"/>
    <property type="match status" value="1"/>
</dbReference>
<dbReference type="UniPathway" id="UPA00051">
    <property type="reaction ID" value="UER00462"/>
</dbReference>
<reference evidence="18 19" key="1">
    <citation type="submission" date="2009-02" db="EMBL/GenBank/DDBJ databases">
        <title>Sequencing of the draft genome and assembly of Dethiobacter alkaliphilus AHT 1.</title>
        <authorList>
            <consortium name="US DOE Joint Genome Institute (JGI-PGF)"/>
            <person name="Lucas S."/>
            <person name="Copeland A."/>
            <person name="Lapidus A."/>
            <person name="Glavina del Rio T."/>
            <person name="Dalin E."/>
            <person name="Tice H."/>
            <person name="Bruce D."/>
            <person name="Goodwin L."/>
            <person name="Pitluck S."/>
            <person name="Larimer F."/>
            <person name="Land M.L."/>
            <person name="Hauser L."/>
            <person name="Muyzer G."/>
        </authorList>
    </citation>
    <scope>NUCLEOTIDE SEQUENCE [LARGE SCALE GENOMIC DNA]</scope>
    <source>
        <strain evidence="18 19">AHT 1</strain>
    </source>
</reference>
<dbReference type="FunFam" id="3.30.2130.10:FF:000002">
    <property type="entry name" value="Aspartokinase"/>
    <property type="match status" value="1"/>
</dbReference>
<evidence type="ECO:0000256" key="14">
    <source>
        <dbReference type="PIRSR" id="PIRSR000726-1"/>
    </source>
</evidence>
<dbReference type="InterPro" id="IPR002912">
    <property type="entry name" value="ACT_dom"/>
</dbReference>
<evidence type="ECO:0000313" key="19">
    <source>
        <dbReference type="Proteomes" id="UP000006443"/>
    </source>
</evidence>
<name>C0GCS3_DETAL</name>
<evidence type="ECO:0000256" key="2">
    <source>
        <dbReference type="ARBA" id="ARBA00004766"/>
    </source>
</evidence>
<dbReference type="SUPFAM" id="SSF53633">
    <property type="entry name" value="Carbamate kinase-like"/>
    <property type="match status" value="1"/>
</dbReference>
<dbReference type="FunFam" id="3.40.1160.10:FF:000002">
    <property type="entry name" value="Aspartokinase"/>
    <property type="match status" value="1"/>
</dbReference>
<evidence type="ECO:0000256" key="13">
    <source>
        <dbReference type="ARBA" id="ARBA00047872"/>
    </source>
</evidence>